<dbReference type="AlphaFoldDB" id="A0A1X6NEU7"/>
<name>A0A1X6NEU7_9APHY</name>
<dbReference type="PANTHER" id="PTHR11699">
    <property type="entry name" value="ALDEHYDE DEHYDROGENASE-RELATED"/>
    <property type="match status" value="1"/>
</dbReference>
<dbReference type="EMBL" id="KZ110591">
    <property type="protein sequence ID" value="OSX67114.1"/>
    <property type="molecule type" value="Genomic_DNA"/>
</dbReference>
<comment type="similarity">
    <text evidence="1 4">Belongs to the aldehyde dehydrogenase family.</text>
</comment>
<dbReference type="GO" id="GO:0016620">
    <property type="term" value="F:oxidoreductase activity, acting on the aldehyde or oxo group of donors, NAD or NADP as acceptor"/>
    <property type="evidence" value="ECO:0007669"/>
    <property type="project" value="InterPro"/>
</dbReference>
<dbReference type="Gene3D" id="3.40.605.10">
    <property type="entry name" value="Aldehyde Dehydrogenase, Chain A, domain 1"/>
    <property type="match status" value="1"/>
</dbReference>
<dbReference type="GeneID" id="36328871"/>
<protein>
    <recommendedName>
        <fullName evidence="6">Aldehyde dehydrogenase domain-containing protein</fullName>
    </recommendedName>
</protein>
<dbReference type="SUPFAM" id="SSF53720">
    <property type="entry name" value="ALDH-like"/>
    <property type="match status" value="1"/>
</dbReference>
<feature type="domain" description="Aldehyde dehydrogenase" evidence="6">
    <location>
        <begin position="83"/>
        <end position="559"/>
    </location>
</feature>
<keyword evidence="5" id="KW-0472">Membrane</keyword>
<dbReference type="InterPro" id="IPR016162">
    <property type="entry name" value="Ald_DH_N"/>
</dbReference>
<organism evidence="7 8">
    <name type="scientific">Postia placenta MAD-698-R-SB12</name>
    <dbReference type="NCBI Taxonomy" id="670580"/>
    <lineage>
        <taxon>Eukaryota</taxon>
        <taxon>Fungi</taxon>
        <taxon>Dikarya</taxon>
        <taxon>Basidiomycota</taxon>
        <taxon>Agaricomycotina</taxon>
        <taxon>Agaricomycetes</taxon>
        <taxon>Polyporales</taxon>
        <taxon>Adustoporiaceae</taxon>
        <taxon>Rhodonia</taxon>
    </lineage>
</organism>
<feature type="active site" evidence="3">
    <location>
        <position position="319"/>
    </location>
</feature>
<evidence type="ECO:0000256" key="2">
    <source>
        <dbReference type="ARBA" id="ARBA00023002"/>
    </source>
</evidence>
<dbReference type="InterPro" id="IPR015590">
    <property type="entry name" value="Aldehyde_DH_dom"/>
</dbReference>
<dbReference type="Gene3D" id="3.40.309.10">
    <property type="entry name" value="Aldehyde Dehydrogenase, Chain A, domain 2"/>
    <property type="match status" value="1"/>
</dbReference>
<reference evidence="7 8" key="1">
    <citation type="submission" date="2017-04" db="EMBL/GenBank/DDBJ databases">
        <title>Genome Sequence of the Model Brown-Rot Fungus Postia placenta SB12.</title>
        <authorList>
            <consortium name="DOE Joint Genome Institute"/>
            <person name="Gaskell J."/>
            <person name="Kersten P."/>
            <person name="Larrondo L.F."/>
            <person name="Canessa P."/>
            <person name="Martinez D."/>
            <person name="Hibbett D."/>
            <person name="Schmoll M."/>
            <person name="Kubicek C.P."/>
            <person name="Martinez A.T."/>
            <person name="Yadav J."/>
            <person name="Master E."/>
            <person name="Magnuson J.K."/>
            <person name="James T."/>
            <person name="Yaver D."/>
            <person name="Berka R."/>
            <person name="Labutti K."/>
            <person name="Lipzen A."/>
            <person name="Aerts A."/>
            <person name="Barry K."/>
            <person name="Henrissat B."/>
            <person name="Blanchette R."/>
            <person name="Grigoriev I."/>
            <person name="Cullen D."/>
        </authorList>
    </citation>
    <scope>NUCLEOTIDE SEQUENCE [LARGE SCALE GENOMIC DNA]</scope>
    <source>
        <strain evidence="7 8">MAD-698-R-SB12</strain>
    </source>
</reference>
<accession>A0A1X6NEU7</accession>
<dbReference type="CDD" id="cd07098">
    <property type="entry name" value="ALDH_F15-22"/>
    <property type="match status" value="1"/>
</dbReference>
<keyword evidence="8" id="KW-1185">Reference proteome</keyword>
<keyword evidence="5" id="KW-1133">Transmembrane helix</keyword>
<dbReference type="PROSITE" id="PS00070">
    <property type="entry name" value="ALDEHYDE_DEHYDR_CYS"/>
    <property type="match status" value="1"/>
</dbReference>
<evidence type="ECO:0000256" key="3">
    <source>
        <dbReference type="PROSITE-ProRule" id="PRU10007"/>
    </source>
</evidence>
<evidence type="ECO:0000256" key="1">
    <source>
        <dbReference type="ARBA" id="ARBA00009986"/>
    </source>
</evidence>
<dbReference type="InterPro" id="IPR016163">
    <property type="entry name" value="Ald_DH_C"/>
</dbReference>
<dbReference type="OrthoDB" id="310895at2759"/>
<keyword evidence="2 4" id="KW-0560">Oxidoreductase</keyword>
<dbReference type="STRING" id="670580.A0A1X6NEU7"/>
<feature type="transmembrane region" description="Helical" evidence="5">
    <location>
        <begin position="13"/>
        <end position="29"/>
    </location>
</feature>
<gene>
    <name evidence="7" type="ORF">POSPLADRAFT_1130132</name>
</gene>
<evidence type="ECO:0000313" key="8">
    <source>
        <dbReference type="Proteomes" id="UP000194127"/>
    </source>
</evidence>
<dbReference type="InterPro" id="IPR029510">
    <property type="entry name" value="Ald_DH_CS_GLU"/>
</dbReference>
<dbReference type="InterPro" id="IPR016160">
    <property type="entry name" value="Ald_DH_CS_CYS"/>
</dbReference>
<sequence length="620" mass="69555">MAYSGDGEGGTDAFWLLTIFVALGIYLVFHRFQTVHNRPIPFRWPAPSQVGSRFDAHKIPNPHLESHLLHDQLRPSLFHEDRRYITCFDPATSFHLDTIIADNGVEISQKIGRASEAQKEWKNVSFRDRRRVIRSLKKWLVDNQEMCARVACRDTGKTLLDAALGEILTTCAKMDWLINHGERYLRPEKRHSSLLMFYKSSYVYYEPLGVVAAIVSWNYPLHNAWSPILAALFAGNAIVLKCSEQVIWSTKWFVEVIQECLRACGRDPELVQLVCCFPDEAEALTRSPLIKHITFIGSEEVGRKVAIAATDNLTPVTLELGGKDPCIVLPGTNVKQWISLWMRGIYQNSGQNCIGLERLIVHESLHDEVHQELVRRVSQLRQGPALSNPNDGFVLPVDVGAMISHASIERTHQLVQVAIDQGCEIEGGERYTHVYHEHAYYYRPTVIADVDPESPIAQQELFAPVALLFKFNTLEEAIAIANGTRYGLGASVFGPDQEKCVNFARHLECGMVSINDFGVFYVINYACSQDLPFGGTKASGYGRFGGPEGLRALTNPKAIVVDRMAWAVQTTIPKPVDYPIASIRQSWQVEFVSGLVGFVYGDSWRARINSLARLVQASGR</sequence>
<dbReference type="PROSITE" id="PS00687">
    <property type="entry name" value="ALDEHYDE_DEHYDR_GLU"/>
    <property type="match status" value="1"/>
</dbReference>
<dbReference type="Pfam" id="PF00171">
    <property type="entry name" value="Aldedh"/>
    <property type="match status" value="1"/>
</dbReference>
<keyword evidence="5" id="KW-0812">Transmembrane</keyword>
<evidence type="ECO:0000256" key="5">
    <source>
        <dbReference type="SAM" id="Phobius"/>
    </source>
</evidence>
<evidence type="ECO:0000256" key="4">
    <source>
        <dbReference type="RuleBase" id="RU003345"/>
    </source>
</evidence>
<proteinExistence type="inferred from homology"/>
<dbReference type="InterPro" id="IPR016161">
    <property type="entry name" value="Ald_DH/histidinol_DH"/>
</dbReference>
<dbReference type="RefSeq" id="XP_024343908.1">
    <property type="nucleotide sequence ID" value="XM_024483922.1"/>
</dbReference>
<evidence type="ECO:0000313" key="7">
    <source>
        <dbReference type="EMBL" id="OSX67114.1"/>
    </source>
</evidence>
<dbReference type="Proteomes" id="UP000194127">
    <property type="component" value="Unassembled WGS sequence"/>
</dbReference>
<evidence type="ECO:0000259" key="6">
    <source>
        <dbReference type="Pfam" id="PF00171"/>
    </source>
</evidence>